<dbReference type="RefSeq" id="WP_122481116.1">
    <property type="nucleotide sequence ID" value="NZ_PUXG01000019.1"/>
</dbReference>
<feature type="transmembrane region" description="Helical" evidence="1">
    <location>
        <begin position="6"/>
        <end position="23"/>
    </location>
</feature>
<gene>
    <name evidence="2" type="ORF">E5F87_10140</name>
</gene>
<dbReference type="Proteomes" id="UP000297521">
    <property type="component" value="Unassembled WGS sequence"/>
</dbReference>
<organism evidence="2 3">
    <name type="scientific">Limosilactobacillus reuteri</name>
    <name type="common">Lactobacillus reuteri</name>
    <dbReference type="NCBI Taxonomy" id="1598"/>
    <lineage>
        <taxon>Bacteria</taxon>
        <taxon>Bacillati</taxon>
        <taxon>Bacillota</taxon>
        <taxon>Bacilli</taxon>
        <taxon>Lactobacillales</taxon>
        <taxon>Lactobacillaceae</taxon>
        <taxon>Limosilactobacillus</taxon>
    </lineage>
</organism>
<keyword evidence="1" id="KW-1133">Transmembrane helix</keyword>
<dbReference type="EMBL" id="SRKR01000023">
    <property type="protein sequence ID" value="TGB09516.1"/>
    <property type="molecule type" value="Genomic_DNA"/>
</dbReference>
<dbReference type="AlphaFoldDB" id="A0AAX2SRH4"/>
<reference evidence="2" key="2">
    <citation type="submission" date="2019-04" db="EMBL/GenBank/DDBJ databases">
        <authorList>
            <person name="Bisanz J.E."/>
            <person name="Chagwedera N.D."/>
            <person name="Chawla A."/>
            <person name="Turnbaugh P.J."/>
        </authorList>
    </citation>
    <scope>NUCLEOTIDE SEQUENCE</scope>
    <source>
        <strain evidence="2">I8-5</strain>
    </source>
</reference>
<dbReference type="GeneID" id="77190787"/>
<evidence type="ECO:0000256" key="1">
    <source>
        <dbReference type="SAM" id="Phobius"/>
    </source>
</evidence>
<protein>
    <submittedName>
        <fullName evidence="2">Uncharacterized protein</fullName>
    </submittedName>
</protein>
<proteinExistence type="predicted"/>
<name>A0AAX2SRH4_LIMRT</name>
<evidence type="ECO:0000313" key="3">
    <source>
        <dbReference type="Proteomes" id="UP000297521"/>
    </source>
</evidence>
<reference evidence="2" key="1">
    <citation type="journal article" date="2019" name="Cell Metab.">
        <title>Nutrient sensing in CD11c cells alters the gut microbiome to regulate food intake and body mass.</title>
        <authorList>
            <person name="Chagwedera N.D."/>
            <person name="Ang Q.Y."/>
            <person name="Bisanz J.E."/>
            <person name="Leong Y.A."/>
            <person name="Ganeshan K."/>
            <person name="Cai J."/>
            <person name="Patterson A.D."/>
            <person name="Turnbaugh P.J."/>
            <person name="Chawla A."/>
        </authorList>
    </citation>
    <scope>NUCLEOTIDE SEQUENCE</scope>
    <source>
        <strain evidence="2">I8-5</strain>
    </source>
</reference>
<evidence type="ECO:0000313" key="2">
    <source>
        <dbReference type="EMBL" id="TGB09516.1"/>
    </source>
</evidence>
<accession>A0AAX2SRH4</accession>
<keyword evidence="1" id="KW-0472">Membrane</keyword>
<keyword evidence="1" id="KW-0812">Transmembrane</keyword>
<sequence>MKKVIIIITSVVVGLFILIRIPINLRNNAYYYATHMPHKRNQYPFVPILSGHFLPGNDVSEYKAENTGSTRGPIKMDLTKRSIQRNGDLLEIDEKSAVYSLKPSGQITGDNYGLYFSNNGKVEEEIQKNIPNYSRKLIYDELNNIQNEIKQNTPKPKVNLQWIWNVWFKIHYR</sequence>
<comment type="caution">
    <text evidence="2">The sequence shown here is derived from an EMBL/GenBank/DDBJ whole genome shotgun (WGS) entry which is preliminary data.</text>
</comment>